<name>A0A384J810_BOTFB</name>
<dbReference type="Pfam" id="PF17107">
    <property type="entry name" value="SesA"/>
    <property type="match status" value="1"/>
</dbReference>
<evidence type="ECO:0000259" key="1">
    <source>
        <dbReference type="Pfam" id="PF17107"/>
    </source>
</evidence>
<evidence type="ECO:0000313" key="3">
    <source>
        <dbReference type="Proteomes" id="UP000001798"/>
    </source>
</evidence>
<gene>
    <name evidence="2" type="ORF">BCIN_02g00500</name>
</gene>
<dbReference type="VEuPathDB" id="FungiDB:Bcin02g00500"/>
<sequence>MSFGFGIGDILAVIELARKIRKDFADAPSQFKDISLEVRSLSIVLQDIEDELSLPDLDTKQESELKEIVDGCRDVLEKLQRLLSTYGELRSDSRGVGYKAKRIWKRFQWEPDDIKELRSRITTNVAFLNAFRGKFTNKTLHEIKNSADQFHERQDDRELNKECLAILNWLTPIDHTSQQHDFITKRQADTGQWLLDSPVFIEWNS</sequence>
<evidence type="ECO:0000313" key="2">
    <source>
        <dbReference type="EMBL" id="ATZ46663.1"/>
    </source>
</evidence>
<dbReference type="PANTHER" id="PTHR38886">
    <property type="entry name" value="SESA DOMAIN-CONTAINING PROTEIN"/>
    <property type="match status" value="1"/>
</dbReference>
<organism evidence="2 3">
    <name type="scientific">Botryotinia fuckeliana (strain B05.10)</name>
    <name type="common">Noble rot fungus</name>
    <name type="synonym">Botrytis cinerea</name>
    <dbReference type="NCBI Taxonomy" id="332648"/>
    <lineage>
        <taxon>Eukaryota</taxon>
        <taxon>Fungi</taxon>
        <taxon>Dikarya</taxon>
        <taxon>Ascomycota</taxon>
        <taxon>Pezizomycotina</taxon>
        <taxon>Leotiomycetes</taxon>
        <taxon>Helotiales</taxon>
        <taxon>Sclerotiniaceae</taxon>
        <taxon>Botrytis</taxon>
    </lineage>
</organism>
<dbReference type="OrthoDB" id="195446at2759"/>
<feature type="domain" description="NACHT-NTPase and P-loop NTPases N-terminal" evidence="1">
    <location>
        <begin position="15"/>
        <end position="99"/>
    </location>
</feature>
<dbReference type="PANTHER" id="PTHR38886:SF1">
    <property type="entry name" value="NACHT-NTPASE AND P-LOOP NTPASES N-TERMINAL DOMAIN-CONTAINING PROTEIN"/>
    <property type="match status" value="1"/>
</dbReference>
<protein>
    <recommendedName>
        <fullName evidence="1">NACHT-NTPase and P-loop NTPases N-terminal domain-containing protein</fullName>
    </recommendedName>
</protein>
<dbReference type="Proteomes" id="UP000001798">
    <property type="component" value="Chromosome 2"/>
</dbReference>
<reference evidence="2 3" key="3">
    <citation type="journal article" date="2017" name="Mol. Plant Pathol.">
        <title>A gapless genome sequence of the fungus Botrytis cinerea.</title>
        <authorList>
            <person name="Van Kan J.A."/>
            <person name="Stassen J.H."/>
            <person name="Mosbach A."/>
            <person name="Van Der Lee T.A."/>
            <person name="Faino L."/>
            <person name="Farmer A.D."/>
            <person name="Papasotiriou D.G."/>
            <person name="Zhou S."/>
            <person name="Seidl M.F."/>
            <person name="Cottam E."/>
            <person name="Edel D."/>
            <person name="Hahn M."/>
            <person name="Schwartz D.C."/>
            <person name="Dietrich R.A."/>
            <person name="Widdison S."/>
            <person name="Scalliet G."/>
        </authorList>
    </citation>
    <scope>NUCLEOTIDE SEQUENCE [LARGE SCALE GENOMIC DNA]</scope>
    <source>
        <strain evidence="2 3">B05.10</strain>
    </source>
</reference>
<keyword evidence="3" id="KW-1185">Reference proteome</keyword>
<dbReference type="EMBL" id="CP009806">
    <property type="protein sequence ID" value="ATZ46663.1"/>
    <property type="molecule type" value="Genomic_DNA"/>
</dbReference>
<dbReference type="AlphaFoldDB" id="A0A384J810"/>
<dbReference type="RefSeq" id="XP_024546818.1">
    <property type="nucleotide sequence ID" value="XM_024691049.1"/>
</dbReference>
<dbReference type="GeneID" id="5436442"/>
<dbReference type="InterPro" id="IPR031352">
    <property type="entry name" value="SesA"/>
</dbReference>
<reference evidence="2 3" key="1">
    <citation type="journal article" date="2011" name="PLoS Genet.">
        <title>Genomic analysis of the necrotrophic fungal pathogens Sclerotinia sclerotiorum and Botrytis cinerea.</title>
        <authorList>
            <person name="Amselem J."/>
            <person name="Cuomo C.A."/>
            <person name="van Kan J.A."/>
            <person name="Viaud M."/>
            <person name="Benito E.P."/>
            <person name="Couloux A."/>
            <person name="Coutinho P.M."/>
            <person name="de Vries R.P."/>
            <person name="Dyer P.S."/>
            <person name="Fillinger S."/>
            <person name="Fournier E."/>
            <person name="Gout L."/>
            <person name="Hahn M."/>
            <person name="Kohn L."/>
            <person name="Lapalu N."/>
            <person name="Plummer K.M."/>
            <person name="Pradier J.M."/>
            <person name="Quevillon E."/>
            <person name="Sharon A."/>
            <person name="Simon A."/>
            <person name="ten Have A."/>
            <person name="Tudzynski B."/>
            <person name="Tudzynski P."/>
            <person name="Wincker P."/>
            <person name="Andrew M."/>
            <person name="Anthouard V."/>
            <person name="Beever R.E."/>
            <person name="Beffa R."/>
            <person name="Benoit I."/>
            <person name="Bouzid O."/>
            <person name="Brault B."/>
            <person name="Chen Z."/>
            <person name="Choquer M."/>
            <person name="Collemare J."/>
            <person name="Cotton P."/>
            <person name="Danchin E.G."/>
            <person name="Da Silva C."/>
            <person name="Gautier A."/>
            <person name="Giraud C."/>
            <person name="Giraud T."/>
            <person name="Gonzalez C."/>
            <person name="Grossetete S."/>
            <person name="Guldener U."/>
            <person name="Henrissat B."/>
            <person name="Howlett B.J."/>
            <person name="Kodira C."/>
            <person name="Kretschmer M."/>
            <person name="Lappartient A."/>
            <person name="Leroch M."/>
            <person name="Levis C."/>
            <person name="Mauceli E."/>
            <person name="Neuveglise C."/>
            <person name="Oeser B."/>
            <person name="Pearson M."/>
            <person name="Poulain J."/>
            <person name="Poussereau N."/>
            <person name="Quesneville H."/>
            <person name="Rascle C."/>
            <person name="Schumacher J."/>
            <person name="Segurens B."/>
            <person name="Sexton A."/>
            <person name="Silva E."/>
            <person name="Sirven C."/>
            <person name="Soanes D.M."/>
            <person name="Talbot N.J."/>
            <person name="Templeton M."/>
            <person name="Yandava C."/>
            <person name="Yarden O."/>
            <person name="Zeng Q."/>
            <person name="Rollins J.A."/>
            <person name="Lebrun M.H."/>
            <person name="Dickman M."/>
        </authorList>
    </citation>
    <scope>NUCLEOTIDE SEQUENCE [LARGE SCALE GENOMIC DNA]</scope>
    <source>
        <strain evidence="2 3">B05.10</strain>
    </source>
</reference>
<accession>A0A384J810</accession>
<reference evidence="2 3" key="2">
    <citation type="journal article" date="2012" name="Eukaryot. Cell">
        <title>Genome update of Botrytis cinerea strains B05.10 and T4.</title>
        <authorList>
            <person name="Staats M."/>
            <person name="van Kan J.A."/>
        </authorList>
    </citation>
    <scope>NUCLEOTIDE SEQUENCE [LARGE SCALE GENOMIC DNA]</scope>
    <source>
        <strain evidence="2 3">B05.10</strain>
    </source>
</reference>
<proteinExistence type="predicted"/>